<protein>
    <submittedName>
        <fullName evidence="1">RCG41447</fullName>
    </submittedName>
</protein>
<organism evidence="1 2">
    <name type="scientific">Rattus norvegicus</name>
    <name type="common">Rat</name>
    <dbReference type="NCBI Taxonomy" id="10116"/>
    <lineage>
        <taxon>Eukaryota</taxon>
        <taxon>Metazoa</taxon>
        <taxon>Chordata</taxon>
        <taxon>Craniata</taxon>
        <taxon>Vertebrata</taxon>
        <taxon>Euteleostomi</taxon>
        <taxon>Mammalia</taxon>
        <taxon>Eutheria</taxon>
        <taxon>Euarchontoglires</taxon>
        <taxon>Glires</taxon>
        <taxon>Rodentia</taxon>
        <taxon>Myomorpha</taxon>
        <taxon>Muroidea</taxon>
        <taxon>Muridae</taxon>
        <taxon>Murinae</taxon>
        <taxon>Rattus</taxon>
    </lineage>
</organism>
<evidence type="ECO:0000313" key="2">
    <source>
        <dbReference type="Proteomes" id="UP000234681"/>
    </source>
</evidence>
<name>A6IHE3_RAT</name>
<evidence type="ECO:0000313" key="1">
    <source>
        <dbReference type="EMBL" id="EDM01091.1"/>
    </source>
</evidence>
<dbReference type="Proteomes" id="UP000234681">
    <property type="component" value="Chromosome 2"/>
</dbReference>
<dbReference type="AlphaFoldDB" id="A6IHE3"/>
<accession>A6IHE3</accession>
<gene>
    <name evidence="1" type="ORF">rCG_41447</name>
</gene>
<sequence length="29" mass="3334">MPQDCVYVPSPCFRYVILVTLSMWEMAGP</sequence>
<dbReference type="EMBL" id="CH473961">
    <property type="protein sequence ID" value="EDM01091.1"/>
    <property type="molecule type" value="Genomic_DNA"/>
</dbReference>
<reference evidence="2" key="1">
    <citation type="submission" date="2005-09" db="EMBL/GenBank/DDBJ databases">
        <authorList>
            <person name="Mural R.J."/>
            <person name="Li P.W."/>
            <person name="Adams M.D."/>
            <person name="Amanatides P.G."/>
            <person name="Baden-Tillson H."/>
            <person name="Barnstead M."/>
            <person name="Chin S.H."/>
            <person name="Dew I."/>
            <person name="Evans C.A."/>
            <person name="Ferriera S."/>
            <person name="Flanigan M."/>
            <person name="Fosler C."/>
            <person name="Glodek A."/>
            <person name="Gu Z."/>
            <person name="Holt R.A."/>
            <person name="Jennings D."/>
            <person name="Kraft C.L."/>
            <person name="Lu F."/>
            <person name="Nguyen T."/>
            <person name="Nusskern D.R."/>
            <person name="Pfannkoch C.M."/>
            <person name="Sitter C."/>
            <person name="Sutton G.G."/>
            <person name="Venter J.C."/>
            <person name="Wang Z."/>
            <person name="Woodage T."/>
            <person name="Zheng X.H."/>
            <person name="Zhong F."/>
        </authorList>
    </citation>
    <scope>NUCLEOTIDE SEQUENCE [LARGE SCALE GENOMIC DNA]</scope>
    <source>
        <strain>BN</strain>
        <strain evidence="2">Sprague-Dawley</strain>
    </source>
</reference>
<proteinExistence type="predicted"/>